<sequence length="123" mass="14014">MGQKVWRKEDFKRLKAISFTIFVGNLPEHISNKELHHSFGWTGKINDIYISRKIDETRSTAEFGVEVAGESERIATNLKGHCWSLCVRIQAWAARPIADLGIYAYAYEASMCTHRSIPASIDR</sequence>
<evidence type="ECO:0000313" key="3">
    <source>
        <dbReference type="Proteomes" id="UP001341840"/>
    </source>
</evidence>
<reference evidence="2 3" key="1">
    <citation type="journal article" date="2023" name="Plants (Basel)">
        <title>Bridging the Gap: Combining Genomics and Transcriptomics Approaches to Understand Stylosanthes scabra, an Orphan Legume from the Brazilian Caatinga.</title>
        <authorList>
            <person name="Ferreira-Neto J.R.C."/>
            <person name="da Silva M.D."/>
            <person name="Binneck E."/>
            <person name="de Melo N.F."/>
            <person name="da Silva R.H."/>
            <person name="de Melo A.L.T.M."/>
            <person name="Pandolfi V."/>
            <person name="Bustamante F.O."/>
            <person name="Brasileiro-Vidal A.C."/>
            <person name="Benko-Iseppon A.M."/>
        </authorList>
    </citation>
    <scope>NUCLEOTIDE SEQUENCE [LARGE SCALE GENOMIC DNA]</scope>
    <source>
        <tissue evidence="2">Leaves</tissue>
    </source>
</reference>
<dbReference type="InterPro" id="IPR012677">
    <property type="entry name" value="Nucleotide-bd_a/b_plait_sf"/>
</dbReference>
<comment type="caution">
    <text evidence="2">The sequence shown here is derived from an EMBL/GenBank/DDBJ whole genome shotgun (WGS) entry which is preliminary data.</text>
</comment>
<protein>
    <recommendedName>
        <fullName evidence="1">RRM domain-containing protein</fullName>
    </recommendedName>
</protein>
<proteinExistence type="predicted"/>
<evidence type="ECO:0000313" key="2">
    <source>
        <dbReference type="EMBL" id="MED6204664.1"/>
    </source>
</evidence>
<dbReference type="Gene3D" id="3.30.70.330">
    <property type="match status" value="1"/>
</dbReference>
<dbReference type="InterPro" id="IPR035979">
    <property type="entry name" value="RBD_domain_sf"/>
</dbReference>
<gene>
    <name evidence="2" type="ORF">PIB30_011082</name>
</gene>
<dbReference type="EMBL" id="JASCZI010241682">
    <property type="protein sequence ID" value="MED6204664.1"/>
    <property type="molecule type" value="Genomic_DNA"/>
</dbReference>
<dbReference type="Pfam" id="PF00076">
    <property type="entry name" value="RRM_1"/>
    <property type="match status" value="1"/>
</dbReference>
<accession>A0ABU6Y3T1</accession>
<name>A0ABU6Y3T1_9FABA</name>
<dbReference type="InterPro" id="IPR000504">
    <property type="entry name" value="RRM_dom"/>
</dbReference>
<dbReference type="Proteomes" id="UP001341840">
    <property type="component" value="Unassembled WGS sequence"/>
</dbReference>
<dbReference type="SUPFAM" id="SSF54928">
    <property type="entry name" value="RNA-binding domain, RBD"/>
    <property type="match status" value="1"/>
</dbReference>
<feature type="domain" description="RRM" evidence="1">
    <location>
        <begin position="21"/>
        <end position="64"/>
    </location>
</feature>
<organism evidence="2 3">
    <name type="scientific">Stylosanthes scabra</name>
    <dbReference type="NCBI Taxonomy" id="79078"/>
    <lineage>
        <taxon>Eukaryota</taxon>
        <taxon>Viridiplantae</taxon>
        <taxon>Streptophyta</taxon>
        <taxon>Embryophyta</taxon>
        <taxon>Tracheophyta</taxon>
        <taxon>Spermatophyta</taxon>
        <taxon>Magnoliopsida</taxon>
        <taxon>eudicotyledons</taxon>
        <taxon>Gunneridae</taxon>
        <taxon>Pentapetalae</taxon>
        <taxon>rosids</taxon>
        <taxon>fabids</taxon>
        <taxon>Fabales</taxon>
        <taxon>Fabaceae</taxon>
        <taxon>Papilionoideae</taxon>
        <taxon>50 kb inversion clade</taxon>
        <taxon>dalbergioids sensu lato</taxon>
        <taxon>Dalbergieae</taxon>
        <taxon>Pterocarpus clade</taxon>
        <taxon>Stylosanthes</taxon>
    </lineage>
</organism>
<keyword evidence="3" id="KW-1185">Reference proteome</keyword>
<evidence type="ECO:0000259" key="1">
    <source>
        <dbReference type="Pfam" id="PF00076"/>
    </source>
</evidence>